<feature type="domain" description="Aminoacyl-transfer RNA synthetases class-II family profile" evidence="17">
    <location>
        <begin position="341"/>
        <end position="666"/>
    </location>
</feature>
<proteinExistence type="inferred from homology"/>
<evidence type="ECO:0000259" key="18">
    <source>
        <dbReference type="PROSITE" id="PS51185"/>
    </source>
</evidence>
<dbReference type="GO" id="GO:0000049">
    <property type="term" value="F:tRNA binding"/>
    <property type="evidence" value="ECO:0007669"/>
    <property type="project" value="TreeGrafter"/>
</dbReference>
<dbReference type="EC" id="6.1.1.6" evidence="4 15"/>
<dbReference type="CDD" id="cd01200">
    <property type="entry name" value="WHEPGMRS_RNA"/>
    <property type="match status" value="1"/>
</dbReference>
<dbReference type="PANTHER" id="PTHR42918">
    <property type="entry name" value="LYSYL-TRNA SYNTHETASE"/>
    <property type="match status" value="1"/>
</dbReference>
<keyword evidence="20" id="KW-1185">Reference proteome</keyword>
<dbReference type="InterPro" id="IPR006195">
    <property type="entry name" value="aa-tRNA-synth_II"/>
</dbReference>
<dbReference type="PANTHER" id="PTHR42918:SF15">
    <property type="entry name" value="LYSINE--TRNA LIGASE, CHLOROPLASTIC_MITOCHONDRIAL"/>
    <property type="match status" value="1"/>
</dbReference>
<dbReference type="PROSITE" id="PS50862">
    <property type="entry name" value="AA_TRNA_LIGASE_II"/>
    <property type="match status" value="1"/>
</dbReference>
<dbReference type="EMBL" id="CAICTM010002051">
    <property type="protein sequence ID" value="CAB9527712.1"/>
    <property type="molecule type" value="Genomic_DNA"/>
</dbReference>
<feature type="domain" description="WHEP-TRS" evidence="18">
    <location>
        <begin position="93"/>
        <end position="149"/>
    </location>
</feature>
<keyword evidence="8" id="KW-0547">Nucleotide-binding</keyword>
<dbReference type="PRINTS" id="PR00982">
    <property type="entry name" value="TRNASYNTHLYS"/>
</dbReference>
<gene>
    <name evidence="19" type="ORF">SEMRO_2053_G312700.1</name>
</gene>
<dbReference type="GO" id="GO:0005524">
    <property type="term" value="F:ATP binding"/>
    <property type="evidence" value="ECO:0007669"/>
    <property type="project" value="UniProtKB-KW"/>
</dbReference>
<keyword evidence="9" id="KW-0067">ATP-binding</keyword>
<dbReference type="Gene3D" id="3.30.930.10">
    <property type="entry name" value="Bira Bifunctional Protein, Domain 2"/>
    <property type="match status" value="1"/>
</dbReference>
<dbReference type="InterPro" id="IPR034762">
    <property type="entry name" value="Lys-tRNA-ligase_II_bac/euk"/>
</dbReference>
<dbReference type="Gene3D" id="2.40.50.140">
    <property type="entry name" value="Nucleic acid-binding proteins"/>
    <property type="match status" value="1"/>
</dbReference>
<comment type="subunit">
    <text evidence="3">Homodimer.</text>
</comment>
<dbReference type="Pfam" id="PF00458">
    <property type="entry name" value="WHEP-TRS"/>
    <property type="match status" value="2"/>
</dbReference>
<dbReference type="SUPFAM" id="SSF47060">
    <property type="entry name" value="S15/NS1 RNA-binding domain"/>
    <property type="match status" value="2"/>
</dbReference>
<evidence type="ECO:0000256" key="2">
    <source>
        <dbReference type="ARBA" id="ARBA00008226"/>
    </source>
</evidence>
<keyword evidence="6 19" id="KW-0436">Ligase</keyword>
<evidence type="ECO:0000256" key="11">
    <source>
        <dbReference type="ARBA" id="ARBA00022917"/>
    </source>
</evidence>
<keyword evidence="11" id="KW-0648">Protein biosynthesis</keyword>
<reference evidence="19" key="1">
    <citation type="submission" date="2020-06" db="EMBL/GenBank/DDBJ databases">
        <authorList>
            <consortium name="Plant Systems Biology data submission"/>
        </authorList>
    </citation>
    <scope>NUCLEOTIDE SEQUENCE</scope>
    <source>
        <strain evidence="19">D6</strain>
    </source>
</reference>
<evidence type="ECO:0000256" key="1">
    <source>
        <dbReference type="ARBA" id="ARBA00004496"/>
    </source>
</evidence>
<dbReference type="CDD" id="cd04322">
    <property type="entry name" value="LysRS_N"/>
    <property type="match status" value="1"/>
</dbReference>
<evidence type="ECO:0000256" key="16">
    <source>
        <dbReference type="SAM" id="MobiDB-lite"/>
    </source>
</evidence>
<protein>
    <recommendedName>
        <fullName evidence="4 15">Lysine--tRNA ligase</fullName>
        <ecNumber evidence="4 15">6.1.1.6</ecNumber>
    </recommendedName>
    <alternativeName>
        <fullName evidence="13 15">Lysyl-tRNA synthetase</fullName>
    </alternativeName>
</protein>
<dbReference type="OrthoDB" id="21243at2759"/>
<dbReference type="InterPro" id="IPR018149">
    <property type="entry name" value="Lys-tRNA-synth_II_C"/>
</dbReference>
<dbReference type="NCBIfam" id="TIGR00499">
    <property type="entry name" value="lysS_bact"/>
    <property type="match status" value="1"/>
</dbReference>
<feature type="region of interest" description="Disordered" evidence="16">
    <location>
        <begin position="133"/>
        <end position="166"/>
    </location>
</feature>
<dbReference type="Pfam" id="PF00152">
    <property type="entry name" value="tRNA-synt_2"/>
    <property type="match status" value="1"/>
</dbReference>
<comment type="caution">
    <text evidence="19">The sequence shown here is derived from an EMBL/GenBank/DDBJ whole genome shotgun (WGS) entry which is preliminary data.</text>
</comment>
<sequence length="671" mass="75364">MWVSAVKGFLVPQGRRAAASTLAARIPRPFQQSTSCPKRSFRLFSTTTPDDLEEKIKIKGDEIRQLKADGVEKQALAPHIEELLALKAQLPDPLVELEQKIKAKGEEIRKLKEGGIEKADLQPHVEELLALKAQLPADQKPPEKPKKKAPEKQKKSPVAKAAAKKPIEEMSEKELRYTRLQKVEAMREAGVEPYEYTYQPTHTAAQLAQLYEGKLEGGEEDESATVAVAGRIMTRRVFGKLAFFTLQDETGTIQLQFDKKRLGETFKQLKDWTDGGDIIGVQGTIRRTDKGELTVYANEWKMLTKAALPLPDKFHGLTDVSKRYRSRHLDMIVNTNVRDTFRKRAMITSKLRRVLDEMGFLEIETPVLHSQSGGAEAKPFETYHNSMDMELTLRIATELHLKRLIVGGFDRVYEVGRIFRNEGISTRHNPEFTSVELYQAYADYDDMMELTEHLVCSIAEEVCGGLTVPYGEDTISFERPWRRVTMHDIVKEEIPDFDFAALDPEDPESLAKAKEAAANAKVPGLERLNSVGEVLNTCFEELCEPKLIQPTFVIDYPVEVSPLAKPHRSKPGLVERFELFAVGREHANSFSELTDPVDQRVRFEAQAAKKAAGDEEACDVDEDFLQALEQGMPPTGGLGIGIDRLVMLLTNAPSIRDVIAFPLLKPDQSSQ</sequence>
<dbReference type="InterPro" id="IPR009068">
    <property type="entry name" value="uS15_NS1_RNA-bd_sf"/>
</dbReference>
<name>A0A9N8HW13_9STRA</name>
<dbReference type="InterPro" id="IPR045864">
    <property type="entry name" value="aa-tRNA-synth_II/BPL/LPL"/>
</dbReference>
<dbReference type="InterPro" id="IPR004365">
    <property type="entry name" value="NA-bd_OB_tRNA"/>
</dbReference>
<comment type="similarity">
    <text evidence="2">Belongs to the class-II aminoacyl-tRNA synthetase family.</text>
</comment>
<keyword evidence="12" id="KW-0030">Aminoacyl-tRNA synthetase</keyword>
<dbReference type="SUPFAM" id="SSF50249">
    <property type="entry name" value="Nucleic acid-binding proteins"/>
    <property type="match status" value="1"/>
</dbReference>
<dbReference type="InterPro" id="IPR012340">
    <property type="entry name" value="NA-bd_OB-fold"/>
</dbReference>
<dbReference type="NCBIfam" id="NF001756">
    <property type="entry name" value="PRK00484.1"/>
    <property type="match status" value="1"/>
</dbReference>
<dbReference type="GO" id="GO:0006430">
    <property type="term" value="P:lysyl-tRNA aminoacylation"/>
    <property type="evidence" value="ECO:0007669"/>
    <property type="project" value="InterPro"/>
</dbReference>
<dbReference type="Proteomes" id="UP001153069">
    <property type="component" value="Unassembled WGS sequence"/>
</dbReference>
<evidence type="ECO:0000259" key="17">
    <source>
        <dbReference type="PROSITE" id="PS50862"/>
    </source>
</evidence>
<dbReference type="PROSITE" id="PS51185">
    <property type="entry name" value="WHEP_TRS_2"/>
    <property type="match status" value="1"/>
</dbReference>
<keyword evidence="10" id="KW-0460">Magnesium</keyword>
<dbReference type="FunFam" id="2.40.50.140:FF:000024">
    <property type="entry name" value="Lysine--tRNA ligase"/>
    <property type="match status" value="1"/>
</dbReference>
<evidence type="ECO:0000313" key="19">
    <source>
        <dbReference type="EMBL" id="CAB9527712.1"/>
    </source>
</evidence>
<evidence type="ECO:0000256" key="9">
    <source>
        <dbReference type="ARBA" id="ARBA00022840"/>
    </source>
</evidence>
<dbReference type="Gene3D" id="1.10.287.10">
    <property type="entry name" value="S15/NS1, RNA-binding"/>
    <property type="match status" value="2"/>
</dbReference>
<dbReference type="InterPro" id="IPR044136">
    <property type="entry name" value="Lys-tRNA-ligase_II_N"/>
</dbReference>
<dbReference type="InterPro" id="IPR002313">
    <property type="entry name" value="Lys-tRNA-ligase_II"/>
</dbReference>
<comment type="catalytic activity">
    <reaction evidence="14 15">
        <text>tRNA(Lys) + L-lysine + ATP = L-lysyl-tRNA(Lys) + AMP + diphosphate</text>
        <dbReference type="Rhea" id="RHEA:20792"/>
        <dbReference type="Rhea" id="RHEA-COMP:9696"/>
        <dbReference type="Rhea" id="RHEA-COMP:9697"/>
        <dbReference type="ChEBI" id="CHEBI:30616"/>
        <dbReference type="ChEBI" id="CHEBI:32551"/>
        <dbReference type="ChEBI" id="CHEBI:33019"/>
        <dbReference type="ChEBI" id="CHEBI:78442"/>
        <dbReference type="ChEBI" id="CHEBI:78529"/>
        <dbReference type="ChEBI" id="CHEBI:456215"/>
        <dbReference type="EC" id="6.1.1.6"/>
    </reaction>
</comment>
<evidence type="ECO:0000313" key="20">
    <source>
        <dbReference type="Proteomes" id="UP001153069"/>
    </source>
</evidence>
<evidence type="ECO:0000256" key="12">
    <source>
        <dbReference type="ARBA" id="ARBA00023146"/>
    </source>
</evidence>
<dbReference type="HAMAP" id="MF_00252">
    <property type="entry name" value="Lys_tRNA_synth_class2"/>
    <property type="match status" value="1"/>
</dbReference>
<dbReference type="Pfam" id="PF01336">
    <property type="entry name" value="tRNA_anti-codon"/>
    <property type="match status" value="1"/>
</dbReference>
<evidence type="ECO:0000256" key="13">
    <source>
        <dbReference type="ARBA" id="ARBA00030563"/>
    </source>
</evidence>
<evidence type="ECO:0000256" key="4">
    <source>
        <dbReference type="ARBA" id="ARBA00013166"/>
    </source>
</evidence>
<keyword evidence="7" id="KW-0479">Metal-binding</keyword>
<evidence type="ECO:0000256" key="8">
    <source>
        <dbReference type="ARBA" id="ARBA00022741"/>
    </source>
</evidence>
<dbReference type="GO" id="GO:0046872">
    <property type="term" value="F:metal ion binding"/>
    <property type="evidence" value="ECO:0007669"/>
    <property type="project" value="UniProtKB-KW"/>
</dbReference>
<organism evidence="19 20">
    <name type="scientific">Seminavis robusta</name>
    <dbReference type="NCBI Taxonomy" id="568900"/>
    <lineage>
        <taxon>Eukaryota</taxon>
        <taxon>Sar</taxon>
        <taxon>Stramenopiles</taxon>
        <taxon>Ochrophyta</taxon>
        <taxon>Bacillariophyta</taxon>
        <taxon>Bacillariophyceae</taxon>
        <taxon>Bacillariophycidae</taxon>
        <taxon>Naviculales</taxon>
        <taxon>Naviculaceae</taxon>
        <taxon>Seminavis</taxon>
    </lineage>
</organism>
<dbReference type="GO" id="GO:0005829">
    <property type="term" value="C:cytosol"/>
    <property type="evidence" value="ECO:0007669"/>
    <property type="project" value="TreeGrafter"/>
</dbReference>
<evidence type="ECO:0000256" key="15">
    <source>
        <dbReference type="RuleBase" id="RU003748"/>
    </source>
</evidence>
<evidence type="ECO:0000256" key="3">
    <source>
        <dbReference type="ARBA" id="ARBA00011738"/>
    </source>
</evidence>
<dbReference type="InterPro" id="IPR000738">
    <property type="entry name" value="WHEP-TRS_dom"/>
</dbReference>
<evidence type="ECO:0000256" key="14">
    <source>
        <dbReference type="ARBA" id="ARBA00048573"/>
    </source>
</evidence>
<comment type="subcellular location">
    <subcellularLocation>
        <location evidence="1">Cytoplasm</location>
    </subcellularLocation>
</comment>
<dbReference type="SMART" id="SM00991">
    <property type="entry name" value="WHEP-TRS"/>
    <property type="match status" value="2"/>
</dbReference>
<dbReference type="AlphaFoldDB" id="A0A9N8HW13"/>
<dbReference type="InterPro" id="IPR004364">
    <property type="entry name" value="Aa-tRNA-synt_II"/>
</dbReference>
<dbReference type="SUPFAM" id="SSF55681">
    <property type="entry name" value="Class II aaRS and biotin synthetases"/>
    <property type="match status" value="1"/>
</dbReference>
<keyword evidence="5" id="KW-0963">Cytoplasm</keyword>
<dbReference type="GO" id="GO:0004824">
    <property type="term" value="F:lysine-tRNA ligase activity"/>
    <property type="evidence" value="ECO:0007669"/>
    <property type="project" value="UniProtKB-EC"/>
</dbReference>
<evidence type="ECO:0000256" key="6">
    <source>
        <dbReference type="ARBA" id="ARBA00022598"/>
    </source>
</evidence>
<dbReference type="PIRSF" id="PIRSF039101">
    <property type="entry name" value="LysRS2"/>
    <property type="match status" value="1"/>
</dbReference>
<accession>A0A9N8HW13</accession>
<dbReference type="CDD" id="cd00775">
    <property type="entry name" value="LysRS_core"/>
    <property type="match status" value="1"/>
</dbReference>
<evidence type="ECO:0000256" key="10">
    <source>
        <dbReference type="ARBA" id="ARBA00022842"/>
    </source>
</evidence>
<evidence type="ECO:0000256" key="5">
    <source>
        <dbReference type="ARBA" id="ARBA00022490"/>
    </source>
</evidence>
<evidence type="ECO:0000256" key="7">
    <source>
        <dbReference type="ARBA" id="ARBA00022723"/>
    </source>
</evidence>
<feature type="compositionally biased region" description="Basic and acidic residues" evidence="16">
    <location>
        <begin position="140"/>
        <end position="154"/>
    </location>
</feature>